<proteinExistence type="predicted"/>
<dbReference type="Pfam" id="PF12833">
    <property type="entry name" value="HTH_18"/>
    <property type="match status" value="1"/>
</dbReference>
<comment type="subcellular location">
    <subcellularLocation>
        <location evidence="1">Cytoplasm</location>
    </subcellularLocation>
</comment>
<evidence type="ECO:0000259" key="9">
    <source>
        <dbReference type="PROSITE" id="PS01124"/>
    </source>
</evidence>
<dbReference type="InterPro" id="IPR018060">
    <property type="entry name" value="HTH_AraC"/>
</dbReference>
<sequence length="556" mass="63528">MFQLLIVDDELSVLDGLELTIPWRELDVENIYRAENGFEALEILKRHPIDIVISDIRMPGMSGLELIQEIKRRWSGVKTVILSGHGEFQYAQDAIRAEAEDFLLKPVSGDTVMRTVRKIQERLRQEWDGVNSAQKMKETLREHLPLLRNNALYDLLIGKYADRSRLEEKLKHLEIPFAEGDALFLMLIRIEEGFAAYDPGSLSLFEFAIGNMTAEIFGKQFCTWMTSDPNDYLVVALKPLRTGETDMPAAVAISNAAVPKRLTDEQLVMERLANQLQKNVLSYLKGKISIIVSRPGRFPADIRGLHETNLTLMRHRAGSDQGILFAMGGGSDEVASIETGSLDHLYRTPNLMQLLEAGKWDDAEEKLALIFDEVQRQFAESREHVAEVYHSLSASFAYVSHKNGRLLAGLLSRHPELPASKQDEYPSLAQLKHWAEGVLRIMRSDMEKQIRTARASIIAKVHHYIFEHLSDDVSLQTLADHVHLHPVYLSKIYKLETDETLTEYLHRVRMDKAAAMLKQTSEKIYKVARLIGFENTYFTKVFKKHFGLTPQEYRDR</sequence>
<dbReference type="PROSITE" id="PS01124">
    <property type="entry name" value="HTH_ARAC_FAMILY_2"/>
    <property type="match status" value="1"/>
</dbReference>
<dbReference type="PROSITE" id="PS50110">
    <property type="entry name" value="RESPONSE_REGULATORY"/>
    <property type="match status" value="1"/>
</dbReference>
<protein>
    <submittedName>
        <fullName evidence="11">Response regulator</fullName>
    </submittedName>
</protein>
<evidence type="ECO:0000313" key="11">
    <source>
        <dbReference type="EMBL" id="QHW31101.1"/>
    </source>
</evidence>
<keyword evidence="3 8" id="KW-0597">Phosphoprotein</keyword>
<dbReference type="SMART" id="SM00342">
    <property type="entry name" value="HTH_ARAC"/>
    <property type="match status" value="1"/>
</dbReference>
<dbReference type="SUPFAM" id="SSF52172">
    <property type="entry name" value="CheY-like"/>
    <property type="match status" value="1"/>
</dbReference>
<dbReference type="KEGG" id="prz:GZH47_09700"/>
<dbReference type="InterPro" id="IPR051552">
    <property type="entry name" value="HptR"/>
</dbReference>
<name>A0A6C0NY79_9BACL</name>
<dbReference type="PROSITE" id="PS00041">
    <property type="entry name" value="HTH_ARAC_FAMILY_1"/>
    <property type="match status" value="1"/>
</dbReference>
<dbReference type="InterPro" id="IPR018062">
    <property type="entry name" value="HTH_AraC-typ_CS"/>
</dbReference>
<organism evidence="11 12">
    <name type="scientific">Paenibacillus rhizovicinus</name>
    <dbReference type="NCBI Taxonomy" id="2704463"/>
    <lineage>
        <taxon>Bacteria</taxon>
        <taxon>Bacillati</taxon>
        <taxon>Bacillota</taxon>
        <taxon>Bacilli</taxon>
        <taxon>Bacillales</taxon>
        <taxon>Paenibacillaceae</taxon>
        <taxon>Paenibacillus</taxon>
    </lineage>
</organism>
<dbReference type="GO" id="GO:0043565">
    <property type="term" value="F:sequence-specific DNA binding"/>
    <property type="evidence" value="ECO:0007669"/>
    <property type="project" value="InterPro"/>
</dbReference>
<evidence type="ECO:0000256" key="8">
    <source>
        <dbReference type="PROSITE-ProRule" id="PRU00169"/>
    </source>
</evidence>
<dbReference type="GO" id="GO:0000160">
    <property type="term" value="P:phosphorelay signal transduction system"/>
    <property type="evidence" value="ECO:0007669"/>
    <property type="project" value="UniProtKB-KW"/>
</dbReference>
<dbReference type="InterPro" id="IPR011006">
    <property type="entry name" value="CheY-like_superfamily"/>
</dbReference>
<reference evidence="11 12" key="1">
    <citation type="submission" date="2020-02" db="EMBL/GenBank/DDBJ databases">
        <title>Paenibacillus sp. nov., isolated from rhizosphere soil of tomato.</title>
        <authorList>
            <person name="Weon H.-Y."/>
            <person name="Lee S.A."/>
        </authorList>
    </citation>
    <scope>NUCLEOTIDE SEQUENCE [LARGE SCALE GENOMIC DNA]</scope>
    <source>
        <strain evidence="11 12">14171R-81</strain>
    </source>
</reference>
<evidence type="ECO:0000256" key="7">
    <source>
        <dbReference type="ARBA" id="ARBA00023163"/>
    </source>
</evidence>
<feature type="domain" description="Response regulatory" evidence="10">
    <location>
        <begin position="3"/>
        <end position="120"/>
    </location>
</feature>
<dbReference type="RefSeq" id="WP_162639910.1">
    <property type="nucleotide sequence ID" value="NZ_CP048286.1"/>
</dbReference>
<dbReference type="Gene3D" id="1.10.10.60">
    <property type="entry name" value="Homeodomain-like"/>
    <property type="match status" value="2"/>
</dbReference>
<dbReference type="CDD" id="cd17536">
    <property type="entry name" value="REC_YesN-like"/>
    <property type="match status" value="1"/>
</dbReference>
<evidence type="ECO:0000256" key="5">
    <source>
        <dbReference type="ARBA" id="ARBA00023015"/>
    </source>
</evidence>
<feature type="domain" description="HTH araC/xylS-type" evidence="9">
    <location>
        <begin position="459"/>
        <end position="556"/>
    </location>
</feature>
<keyword evidence="4" id="KW-0902">Two-component regulatory system</keyword>
<feature type="modified residue" description="4-aspartylphosphate" evidence="8">
    <location>
        <position position="55"/>
    </location>
</feature>
<dbReference type="SUPFAM" id="SSF46689">
    <property type="entry name" value="Homeodomain-like"/>
    <property type="match status" value="2"/>
</dbReference>
<evidence type="ECO:0000259" key="10">
    <source>
        <dbReference type="PROSITE" id="PS50110"/>
    </source>
</evidence>
<dbReference type="PANTHER" id="PTHR42713">
    <property type="entry name" value="HISTIDINE KINASE-RELATED"/>
    <property type="match status" value="1"/>
</dbReference>
<evidence type="ECO:0000256" key="3">
    <source>
        <dbReference type="ARBA" id="ARBA00022553"/>
    </source>
</evidence>
<evidence type="ECO:0000313" key="12">
    <source>
        <dbReference type="Proteomes" id="UP000479114"/>
    </source>
</evidence>
<evidence type="ECO:0000256" key="6">
    <source>
        <dbReference type="ARBA" id="ARBA00023125"/>
    </source>
</evidence>
<dbReference type="SMART" id="SM00448">
    <property type="entry name" value="REC"/>
    <property type="match status" value="1"/>
</dbReference>
<evidence type="ECO:0000256" key="4">
    <source>
        <dbReference type="ARBA" id="ARBA00023012"/>
    </source>
</evidence>
<dbReference type="AlphaFoldDB" id="A0A6C0NY79"/>
<dbReference type="GO" id="GO:0005737">
    <property type="term" value="C:cytoplasm"/>
    <property type="evidence" value="ECO:0007669"/>
    <property type="project" value="UniProtKB-SubCell"/>
</dbReference>
<keyword evidence="12" id="KW-1185">Reference proteome</keyword>
<dbReference type="InterPro" id="IPR009057">
    <property type="entry name" value="Homeodomain-like_sf"/>
</dbReference>
<gene>
    <name evidence="11" type="ORF">GZH47_09700</name>
</gene>
<keyword evidence="5" id="KW-0805">Transcription regulation</keyword>
<dbReference type="Proteomes" id="UP000479114">
    <property type="component" value="Chromosome"/>
</dbReference>
<keyword evidence="2" id="KW-0963">Cytoplasm</keyword>
<dbReference type="GO" id="GO:0003700">
    <property type="term" value="F:DNA-binding transcription factor activity"/>
    <property type="evidence" value="ECO:0007669"/>
    <property type="project" value="InterPro"/>
</dbReference>
<accession>A0A6C0NY79</accession>
<dbReference type="EMBL" id="CP048286">
    <property type="protein sequence ID" value="QHW31101.1"/>
    <property type="molecule type" value="Genomic_DNA"/>
</dbReference>
<keyword evidence="6" id="KW-0238">DNA-binding</keyword>
<dbReference type="Pfam" id="PF00072">
    <property type="entry name" value="Response_reg"/>
    <property type="match status" value="1"/>
</dbReference>
<dbReference type="Gene3D" id="3.40.50.2300">
    <property type="match status" value="1"/>
</dbReference>
<evidence type="ECO:0000256" key="2">
    <source>
        <dbReference type="ARBA" id="ARBA00022490"/>
    </source>
</evidence>
<keyword evidence="7" id="KW-0804">Transcription</keyword>
<evidence type="ECO:0000256" key="1">
    <source>
        <dbReference type="ARBA" id="ARBA00004496"/>
    </source>
</evidence>
<dbReference type="PANTHER" id="PTHR42713:SF3">
    <property type="entry name" value="TRANSCRIPTIONAL REGULATORY PROTEIN HPTR"/>
    <property type="match status" value="1"/>
</dbReference>
<dbReference type="InterPro" id="IPR001789">
    <property type="entry name" value="Sig_transdc_resp-reg_receiver"/>
</dbReference>